<proteinExistence type="predicted"/>
<reference evidence="2" key="1">
    <citation type="submission" date="2012-02" db="EMBL/GenBank/DDBJ databases">
        <title>Whole genome shotgun sequence of Gordonia otitidis NBRC 100426.</title>
        <authorList>
            <person name="Yoshida I."/>
            <person name="Hosoyama A."/>
            <person name="Tsuchikane K."/>
            <person name="Katsumata H."/>
            <person name="Yamazaki S."/>
            <person name="Fujita N."/>
        </authorList>
    </citation>
    <scope>NUCLEOTIDE SEQUENCE [LARGE SCALE GENOMIC DNA]</scope>
    <source>
        <strain evidence="2">NBRC 100426</strain>
    </source>
</reference>
<evidence type="ECO:0000313" key="2">
    <source>
        <dbReference type="EMBL" id="GAB32722.1"/>
    </source>
</evidence>
<gene>
    <name evidence="2" type="ORF">GOOTI_025_00020</name>
</gene>
<dbReference type="RefSeq" id="WP_007236986.1">
    <property type="nucleotide sequence ID" value="NZ_BAFB01000025.1"/>
</dbReference>
<name>H5TGW4_GORO1</name>
<sequence length="61" mass="6782">MSDRHWTRDARAYLLVAAVLGITAYTLYNTIPATRWWATPILLAAMIGMVMNAVRASRTTG</sequence>
<evidence type="ECO:0000256" key="1">
    <source>
        <dbReference type="SAM" id="Phobius"/>
    </source>
</evidence>
<accession>H5TGW4</accession>
<keyword evidence="1" id="KW-1133">Transmembrane helix</keyword>
<keyword evidence="3" id="KW-1185">Reference proteome</keyword>
<keyword evidence="1" id="KW-0812">Transmembrane</keyword>
<dbReference type="AlphaFoldDB" id="H5TGW4"/>
<dbReference type="Proteomes" id="UP000005038">
    <property type="component" value="Unassembled WGS sequence"/>
</dbReference>
<dbReference type="EMBL" id="BAFB01000025">
    <property type="protein sequence ID" value="GAB32722.1"/>
    <property type="molecule type" value="Genomic_DNA"/>
</dbReference>
<organism evidence="2 3">
    <name type="scientific">Gordonia otitidis (strain DSM 44809 / CCUG 52243 / JCM 12355 / NBRC 100426 / IFM 10032)</name>
    <dbReference type="NCBI Taxonomy" id="1108044"/>
    <lineage>
        <taxon>Bacteria</taxon>
        <taxon>Bacillati</taxon>
        <taxon>Actinomycetota</taxon>
        <taxon>Actinomycetes</taxon>
        <taxon>Mycobacteriales</taxon>
        <taxon>Gordoniaceae</taxon>
        <taxon>Gordonia</taxon>
    </lineage>
</organism>
<protein>
    <submittedName>
        <fullName evidence="2">Uncharacterized protein</fullName>
    </submittedName>
</protein>
<feature type="transmembrane region" description="Helical" evidence="1">
    <location>
        <begin position="37"/>
        <end position="54"/>
    </location>
</feature>
<comment type="caution">
    <text evidence="2">The sequence shown here is derived from an EMBL/GenBank/DDBJ whole genome shotgun (WGS) entry which is preliminary data.</text>
</comment>
<feature type="transmembrane region" description="Helical" evidence="1">
    <location>
        <begin position="12"/>
        <end position="31"/>
    </location>
</feature>
<evidence type="ECO:0000313" key="3">
    <source>
        <dbReference type="Proteomes" id="UP000005038"/>
    </source>
</evidence>
<dbReference type="OrthoDB" id="369870at2"/>
<keyword evidence="1" id="KW-0472">Membrane</keyword>